<feature type="chain" id="PRO_5038031697" evidence="5">
    <location>
        <begin position="19"/>
        <end position="136"/>
    </location>
</feature>
<proteinExistence type="inferred from homology"/>
<dbReference type="InterPro" id="IPR038479">
    <property type="entry name" value="Transthyretin-like_sf"/>
</dbReference>
<dbReference type="GO" id="GO:0009986">
    <property type="term" value="C:cell surface"/>
    <property type="evidence" value="ECO:0007669"/>
    <property type="project" value="InterPro"/>
</dbReference>
<keyword evidence="6" id="KW-1185">Reference proteome</keyword>
<accession>A0A914C9Z4</accession>
<evidence type="ECO:0000313" key="7">
    <source>
        <dbReference type="WBParaSite" id="ACRNAN_Path_68.g238.t1"/>
    </source>
</evidence>
<organism evidence="6 7">
    <name type="scientific">Acrobeloides nanus</name>
    <dbReference type="NCBI Taxonomy" id="290746"/>
    <lineage>
        <taxon>Eukaryota</taxon>
        <taxon>Metazoa</taxon>
        <taxon>Ecdysozoa</taxon>
        <taxon>Nematoda</taxon>
        <taxon>Chromadorea</taxon>
        <taxon>Rhabditida</taxon>
        <taxon>Tylenchina</taxon>
        <taxon>Cephalobomorpha</taxon>
        <taxon>Cephaloboidea</taxon>
        <taxon>Cephalobidae</taxon>
        <taxon>Acrobeloides</taxon>
    </lineage>
</organism>
<evidence type="ECO:0000256" key="1">
    <source>
        <dbReference type="ARBA" id="ARBA00004613"/>
    </source>
</evidence>
<dbReference type="PANTHER" id="PTHR21700:SF30">
    <property type="entry name" value="TRANSTHYRETIN-LIKE FAMILY PROTEIN"/>
    <property type="match status" value="1"/>
</dbReference>
<keyword evidence="3" id="KW-0964">Secreted</keyword>
<dbReference type="Gene3D" id="2.60.40.3330">
    <property type="match status" value="1"/>
</dbReference>
<keyword evidence="4 5" id="KW-0732">Signal</keyword>
<comment type="similarity">
    <text evidence="2">Belongs to the nematode transthyretin-like family.</text>
</comment>
<evidence type="ECO:0000313" key="6">
    <source>
        <dbReference type="Proteomes" id="UP000887540"/>
    </source>
</evidence>
<evidence type="ECO:0000256" key="3">
    <source>
        <dbReference type="ARBA" id="ARBA00022525"/>
    </source>
</evidence>
<dbReference type="WBParaSite" id="ACRNAN_Path_68.g238.t1">
    <property type="protein sequence ID" value="ACRNAN_Path_68.g238.t1"/>
    <property type="gene ID" value="ACRNAN_Path_68.g238"/>
</dbReference>
<dbReference type="PANTHER" id="PTHR21700">
    <property type="entry name" value="TRANSTHYRETIN-LIKE FAMILY PROTEIN-RELATED"/>
    <property type="match status" value="1"/>
</dbReference>
<dbReference type="GO" id="GO:0005576">
    <property type="term" value="C:extracellular region"/>
    <property type="evidence" value="ECO:0007669"/>
    <property type="project" value="UniProtKB-SubCell"/>
</dbReference>
<evidence type="ECO:0000256" key="2">
    <source>
        <dbReference type="ARBA" id="ARBA00010112"/>
    </source>
</evidence>
<dbReference type="Proteomes" id="UP000887540">
    <property type="component" value="Unplaced"/>
</dbReference>
<evidence type="ECO:0000256" key="5">
    <source>
        <dbReference type="SAM" id="SignalP"/>
    </source>
</evidence>
<reference evidence="7" key="1">
    <citation type="submission" date="2022-11" db="UniProtKB">
        <authorList>
            <consortium name="WormBaseParasite"/>
        </authorList>
    </citation>
    <scope>IDENTIFICATION</scope>
</reference>
<dbReference type="AlphaFoldDB" id="A0A914C9Z4"/>
<sequence length="136" mass="15521">MRCLLCLLIVSTIVLTYAKEQSIKVRGQVICDKRSVRNVRVELREHDTLDPDDSLGETHTDKDGFFSISGTEDEVGTIRPYLRITHTCEVKDRAPFQTCHRTTDFELPADKINNGEFDMNFVNLNLRGNADSEKCE</sequence>
<dbReference type="InterPro" id="IPR001534">
    <property type="entry name" value="Transthyretin-like"/>
</dbReference>
<comment type="subcellular location">
    <subcellularLocation>
        <location evidence="1">Secreted</location>
    </subcellularLocation>
</comment>
<protein>
    <submittedName>
        <fullName evidence="7">Transthyretin-like family protein</fullName>
    </submittedName>
</protein>
<name>A0A914C9Z4_9BILA</name>
<evidence type="ECO:0000256" key="4">
    <source>
        <dbReference type="ARBA" id="ARBA00022729"/>
    </source>
</evidence>
<dbReference type="Pfam" id="PF01060">
    <property type="entry name" value="TTR-52"/>
    <property type="match status" value="1"/>
</dbReference>
<feature type="signal peptide" evidence="5">
    <location>
        <begin position="1"/>
        <end position="18"/>
    </location>
</feature>